<comment type="caution">
    <text evidence="1">The sequence shown here is derived from an EMBL/GenBank/DDBJ whole genome shotgun (WGS) entry which is preliminary data.</text>
</comment>
<dbReference type="Proteomes" id="UP001234297">
    <property type="component" value="Chromosome 10"/>
</dbReference>
<protein>
    <submittedName>
        <fullName evidence="1">Uncharacterized protein</fullName>
    </submittedName>
</protein>
<gene>
    <name evidence="1" type="ORF">MRB53_030573</name>
</gene>
<dbReference type="EMBL" id="CM056818">
    <property type="protein sequence ID" value="KAJ8622044.1"/>
    <property type="molecule type" value="Genomic_DNA"/>
</dbReference>
<sequence>MFVESIDASSYSKNAEKMFQLIDKFVERIGEVNVVQIVKDSAATNVLAVLSMPLRSRVLFLVFLDWLMVRKNLPMGYIYEAMDRAKEAFASAFGGKEERILMKVMMGRLGRMDTELDEDDEFVFDDDILTWGDVAIASGVGESSKRTRATSTSRATPRVSKSSNVLQLVDEEDASSDDTNRKTWMDINPMMKKKIIIYLV</sequence>
<proteinExistence type="predicted"/>
<name>A0ACC2KLM0_PERAE</name>
<evidence type="ECO:0000313" key="1">
    <source>
        <dbReference type="EMBL" id="KAJ8622044.1"/>
    </source>
</evidence>
<organism evidence="1 2">
    <name type="scientific">Persea americana</name>
    <name type="common">Avocado</name>
    <dbReference type="NCBI Taxonomy" id="3435"/>
    <lineage>
        <taxon>Eukaryota</taxon>
        <taxon>Viridiplantae</taxon>
        <taxon>Streptophyta</taxon>
        <taxon>Embryophyta</taxon>
        <taxon>Tracheophyta</taxon>
        <taxon>Spermatophyta</taxon>
        <taxon>Magnoliopsida</taxon>
        <taxon>Magnoliidae</taxon>
        <taxon>Laurales</taxon>
        <taxon>Lauraceae</taxon>
        <taxon>Persea</taxon>
    </lineage>
</organism>
<evidence type="ECO:0000313" key="2">
    <source>
        <dbReference type="Proteomes" id="UP001234297"/>
    </source>
</evidence>
<keyword evidence="2" id="KW-1185">Reference proteome</keyword>
<accession>A0ACC2KLM0</accession>
<reference evidence="1 2" key="1">
    <citation type="journal article" date="2022" name="Hortic Res">
        <title>A haplotype resolved chromosomal level avocado genome allows analysis of novel avocado genes.</title>
        <authorList>
            <person name="Nath O."/>
            <person name="Fletcher S.J."/>
            <person name="Hayward A."/>
            <person name="Shaw L.M."/>
            <person name="Masouleh A.K."/>
            <person name="Furtado A."/>
            <person name="Henry R.J."/>
            <person name="Mitter N."/>
        </authorList>
    </citation>
    <scope>NUCLEOTIDE SEQUENCE [LARGE SCALE GENOMIC DNA]</scope>
    <source>
        <strain evidence="2">cv. Hass</strain>
    </source>
</reference>